<dbReference type="EMBL" id="JAAQHG020000016">
    <property type="protein sequence ID" value="KAL1586148.1"/>
    <property type="molecule type" value="Genomic_DNA"/>
</dbReference>
<keyword evidence="3" id="KW-0804">Transcription</keyword>
<accession>A0AB34KM25</accession>
<dbReference type="Proteomes" id="UP000803884">
    <property type="component" value="Unassembled WGS sequence"/>
</dbReference>
<evidence type="ECO:0000256" key="5">
    <source>
        <dbReference type="SAM" id="MobiDB-lite"/>
    </source>
</evidence>
<dbReference type="InterPro" id="IPR051127">
    <property type="entry name" value="Fungal_SecMet_Regulators"/>
</dbReference>
<dbReference type="SUPFAM" id="SSF57701">
    <property type="entry name" value="Zn2/Cys6 DNA-binding domain"/>
    <property type="match status" value="1"/>
</dbReference>
<reference evidence="7 8" key="1">
    <citation type="journal article" date="2020" name="Microbiol. Resour. Announc.">
        <title>Draft Genome Sequence of a Cladosporium Species Isolated from the Mesophotic Ascidian Didemnum maculosum.</title>
        <authorList>
            <person name="Gioti A."/>
            <person name="Siaperas R."/>
            <person name="Nikolaivits E."/>
            <person name="Le Goff G."/>
            <person name="Ouazzani J."/>
            <person name="Kotoulas G."/>
            <person name="Topakas E."/>
        </authorList>
    </citation>
    <scope>NUCLEOTIDE SEQUENCE [LARGE SCALE GENOMIC DNA]</scope>
    <source>
        <strain evidence="7 8">TM138-S3</strain>
    </source>
</reference>
<dbReference type="PROSITE" id="PS50048">
    <property type="entry name" value="ZN2_CY6_FUNGAL_2"/>
    <property type="match status" value="1"/>
</dbReference>
<dbReference type="PANTHER" id="PTHR47424:SF4">
    <property type="entry name" value="ZN(II)2CYS6 TRANSCRIPTION FACTOR (EUROFUNG)"/>
    <property type="match status" value="1"/>
</dbReference>
<dbReference type="SMART" id="SM00906">
    <property type="entry name" value="Fungal_trans"/>
    <property type="match status" value="1"/>
</dbReference>
<evidence type="ECO:0000256" key="3">
    <source>
        <dbReference type="ARBA" id="ARBA00023163"/>
    </source>
</evidence>
<dbReference type="InterPro" id="IPR007219">
    <property type="entry name" value="XnlR_reg_dom"/>
</dbReference>
<dbReference type="InterPro" id="IPR001138">
    <property type="entry name" value="Zn2Cys6_DnaBD"/>
</dbReference>
<dbReference type="CDD" id="cd00067">
    <property type="entry name" value="GAL4"/>
    <property type="match status" value="1"/>
</dbReference>
<dbReference type="RefSeq" id="XP_069229253.1">
    <property type="nucleotide sequence ID" value="XM_069373404.1"/>
</dbReference>
<keyword evidence="4" id="KW-0539">Nucleus</keyword>
<dbReference type="GeneID" id="96006242"/>
<dbReference type="GO" id="GO:0000435">
    <property type="term" value="P:positive regulation of transcription from RNA polymerase II promoter by galactose"/>
    <property type="evidence" value="ECO:0007669"/>
    <property type="project" value="TreeGrafter"/>
</dbReference>
<dbReference type="GO" id="GO:0006351">
    <property type="term" value="P:DNA-templated transcription"/>
    <property type="evidence" value="ECO:0007669"/>
    <property type="project" value="InterPro"/>
</dbReference>
<keyword evidence="1" id="KW-0479">Metal-binding</keyword>
<evidence type="ECO:0000256" key="2">
    <source>
        <dbReference type="ARBA" id="ARBA00023015"/>
    </source>
</evidence>
<evidence type="ECO:0000313" key="7">
    <source>
        <dbReference type="EMBL" id="KAL1586148.1"/>
    </source>
</evidence>
<dbReference type="GO" id="GO:0000981">
    <property type="term" value="F:DNA-binding transcription factor activity, RNA polymerase II-specific"/>
    <property type="evidence" value="ECO:0007669"/>
    <property type="project" value="InterPro"/>
</dbReference>
<dbReference type="InterPro" id="IPR036864">
    <property type="entry name" value="Zn2-C6_fun-type_DNA-bd_sf"/>
</dbReference>
<gene>
    <name evidence="7" type="ORF">WHR41_04798</name>
</gene>
<feature type="domain" description="Zn(2)-C6 fungal-type" evidence="6">
    <location>
        <begin position="17"/>
        <end position="50"/>
    </location>
</feature>
<name>A0AB34KM25_9PEZI</name>
<dbReference type="Pfam" id="PF04082">
    <property type="entry name" value="Fungal_trans"/>
    <property type="match status" value="1"/>
</dbReference>
<evidence type="ECO:0000259" key="6">
    <source>
        <dbReference type="PROSITE" id="PS50048"/>
    </source>
</evidence>
<dbReference type="SMART" id="SM00066">
    <property type="entry name" value="GAL4"/>
    <property type="match status" value="1"/>
</dbReference>
<evidence type="ECO:0000256" key="4">
    <source>
        <dbReference type="ARBA" id="ARBA00023242"/>
    </source>
</evidence>
<proteinExistence type="predicted"/>
<organism evidence="7 8">
    <name type="scientific">Cladosporium halotolerans</name>
    <dbReference type="NCBI Taxonomy" id="1052096"/>
    <lineage>
        <taxon>Eukaryota</taxon>
        <taxon>Fungi</taxon>
        <taxon>Dikarya</taxon>
        <taxon>Ascomycota</taxon>
        <taxon>Pezizomycotina</taxon>
        <taxon>Dothideomycetes</taxon>
        <taxon>Dothideomycetidae</taxon>
        <taxon>Cladosporiales</taxon>
        <taxon>Cladosporiaceae</taxon>
        <taxon>Cladosporium</taxon>
    </lineage>
</organism>
<keyword evidence="2" id="KW-0805">Transcription regulation</keyword>
<dbReference type="GO" id="GO:0005634">
    <property type="term" value="C:nucleus"/>
    <property type="evidence" value="ECO:0007669"/>
    <property type="project" value="TreeGrafter"/>
</dbReference>
<dbReference type="PANTHER" id="PTHR47424">
    <property type="entry name" value="REGULATORY PROTEIN GAL4"/>
    <property type="match status" value="1"/>
</dbReference>
<keyword evidence="8" id="KW-1185">Reference proteome</keyword>
<dbReference type="Gene3D" id="4.10.240.10">
    <property type="entry name" value="Zn(2)-C6 fungal-type DNA-binding domain"/>
    <property type="match status" value="1"/>
</dbReference>
<evidence type="ECO:0000256" key="1">
    <source>
        <dbReference type="ARBA" id="ARBA00022723"/>
    </source>
</evidence>
<dbReference type="Pfam" id="PF00172">
    <property type="entry name" value="Zn_clus"/>
    <property type="match status" value="1"/>
</dbReference>
<protein>
    <recommendedName>
        <fullName evidence="6">Zn(2)-C6 fungal-type domain-containing protein</fullName>
    </recommendedName>
</protein>
<dbReference type="AlphaFoldDB" id="A0AB34KM25"/>
<sequence length="727" mass="79848">MDSDSVGGRKRRKTLVACEHCRIKKIKCDGERPVCGACAKKGWQSDKCVWKHLGVTEEPSTAGLIHGLQERIAELEKRASSNAYSPSEWGTAGLDLTNDAHGRFRPQGKSPKGVSPGGISALEGAVTGKPQDEGFIGPGSTAAFVTSVRSAVDPGKPFPGVLSASPKTSGSSKPMDYVLPPRRQANALVQAYWAYVHPLYPFLYRPSFEATYQSLWTGDVPPKSAHPLMRLTEASSISLANLVFALGCQYSRSQYIDQPPGEGLRLAEGYFERAKATFEYDFLQGLHQSLQAVQVALLMAQYLLSTGRPSSAWEAIGLGMRASIALGIHRCATLSESNMPNAADREICKRVWYGCLTMERTLSATLGRPVLGVRTDAGSTSVPQEIDEESFQSGLCFDTARGNLLSTRSVMSFFLLSIQLSEMTQEILTSFYTDDSGILPNADRYFTGPRSIFDLDRDMMEWCDAIPSHISLQQAHKAFLDSRDTDEINSMFYRQSVVLWARYLQVRIYLFKPVLSLVCTGLGDRPSQNSLGRESSLKHGTLGQRTSVQCSVLCVRSAIELIELMHDHQTTAEAWGQKPTWLHGVLHVYLAATVLLAARLAPSLLLAEASPDRVQIAWNKALAVLRGFQADSVSAHRCVAALELLYHKLPAAGFTRDQPEISEFLTHGGTTNQGIQGTLGSEIIQDYPSFFDNSGNTTDDATSWLHTFDLSDPYEMSWFMAPEFDIA</sequence>
<dbReference type="GO" id="GO:0008270">
    <property type="term" value="F:zinc ion binding"/>
    <property type="evidence" value="ECO:0007669"/>
    <property type="project" value="InterPro"/>
</dbReference>
<dbReference type="CDD" id="cd12148">
    <property type="entry name" value="fungal_TF_MHR"/>
    <property type="match status" value="1"/>
</dbReference>
<feature type="region of interest" description="Disordered" evidence="5">
    <location>
        <begin position="79"/>
        <end position="116"/>
    </location>
</feature>
<comment type="caution">
    <text evidence="7">The sequence shown here is derived from an EMBL/GenBank/DDBJ whole genome shotgun (WGS) entry which is preliminary data.</text>
</comment>
<dbReference type="GO" id="GO:0000978">
    <property type="term" value="F:RNA polymerase II cis-regulatory region sequence-specific DNA binding"/>
    <property type="evidence" value="ECO:0007669"/>
    <property type="project" value="TreeGrafter"/>
</dbReference>
<evidence type="ECO:0000313" key="8">
    <source>
        <dbReference type="Proteomes" id="UP000803884"/>
    </source>
</evidence>